<dbReference type="Pfam" id="PF05726">
    <property type="entry name" value="Pirin_C"/>
    <property type="match status" value="1"/>
</dbReference>
<feature type="binding site" evidence="2">
    <location>
        <position position="62"/>
    </location>
    <ligand>
        <name>Fe cation</name>
        <dbReference type="ChEBI" id="CHEBI:24875"/>
    </ligand>
</feature>
<organism evidence="7 8">
    <name type="scientific">Comamonas antarctica</name>
    <dbReference type="NCBI Taxonomy" id="2743470"/>
    <lineage>
        <taxon>Bacteria</taxon>
        <taxon>Pseudomonadati</taxon>
        <taxon>Pseudomonadota</taxon>
        <taxon>Betaproteobacteria</taxon>
        <taxon>Burkholderiales</taxon>
        <taxon>Comamonadaceae</taxon>
        <taxon>Comamonas</taxon>
    </lineage>
</organism>
<sequence>MSAASSSPQRLSTRMADVGGLPVHRAVPQRALRKVGAWCFLDHLGPAVQRGDHSLQVGPHPHIGLQTFTWMIEGEVLHRDSLGSEQVIRPGQVNLMTAGHGIAHSEESLGSPHIHAAQLWIALPGGERGMRPRFQHYPDIPRCSQDGLEIRVLAGEALGAVSPVQVHSPLVALDLHLPADAPAPVATELALRADFEYAVLGLTGEINADGMAAVPDELLFLPAGRGILRLECTPGTRLLLVGGAPMHEDVLVWWNFVGRTQEEIAQALADWQAGPGPDGKGRFGPAVASPLAPLKAPPLEGRLRAG</sequence>
<dbReference type="Gene3D" id="2.60.120.10">
    <property type="entry name" value="Jelly Rolls"/>
    <property type="match status" value="2"/>
</dbReference>
<dbReference type="InterPro" id="IPR011051">
    <property type="entry name" value="RmlC_Cupin_sf"/>
</dbReference>
<keyword evidence="2" id="KW-0408">Iron</keyword>
<keyword evidence="8" id="KW-1185">Reference proteome</keyword>
<dbReference type="GO" id="GO:0046872">
    <property type="term" value="F:metal ion binding"/>
    <property type="evidence" value="ECO:0007669"/>
    <property type="project" value="UniProtKB-KW"/>
</dbReference>
<dbReference type="RefSeq" id="WP_175502459.1">
    <property type="nucleotide sequence ID" value="NZ_CP054840.1"/>
</dbReference>
<dbReference type="PIRSF" id="PIRSF006232">
    <property type="entry name" value="Pirin"/>
    <property type="match status" value="1"/>
</dbReference>
<dbReference type="SUPFAM" id="SSF51182">
    <property type="entry name" value="RmlC-like cupins"/>
    <property type="match status" value="1"/>
</dbReference>
<keyword evidence="2" id="KW-0479">Metal-binding</keyword>
<evidence type="ECO:0000256" key="1">
    <source>
        <dbReference type="ARBA" id="ARBA00008416"/>
    </source>
</evidence>
<dbReference type="InterPro" id="IPR014710">
    <property type="entry name" value="RmlC-like_jellyroll"/>
</dbReference>
<evidence type="ECO:0000313" key="8">
    <source>
        <dbReference type="Proteomes" id="UP000509579"/>
    </source>
</evidence>
<dbReference type="PANTHER" id="PTHR13903">
    <property type="entry name" value="PIRIN-RELATED"/>
    <property type="match status" value="1"/>
</dbReference>
<dbReference type="Pfam" id="PF02678">
    <property type="entry name" value="Pirin"/>
    <property type="match status" value="1"/>
</dbReference>
<feature type="binding site" evidence="2">
    <location>
        <position position="60"/>
    </location>
    <ligand>
        <name>Fe cation</name>
        <dbReference type="ChEBI" id="CHEBI:24875"/>
    </ligand>
</feature>
<feature type="binding site" evidence="2">
    <location>
        <position position="104"/>
    </location>
    <ligand>
        <name>Fe cation</name>
        <dbReference type="ChEBI" id="CHEBI:24875"/>
    </ligand>
</feature>
<comment type="similarity">
    <text evidence="1 3">Belongs to the pirin family.</text>
</comment>
<feature type="domain" description="Pirin N-terminal" evidence="5">
    <location>
        <begin position="23"/>
        <end position="121"/>
    </location>
</feature>
<dbReference type="InterPro" id="IPR012093">
    <property type="entry name" value="Pirin"/>
</dbReference>
<evidence type="ECO:0000256" key="4">
    <source>
        <dbReference type="SAM" id="MobiDB-lite"/>
    </source>
</evidence>
<dbReference type="Proteomes" id="UP000509579">
    <property type="component" value="Chromosome"/>
</dbReference>
<reference evidence="7 8" key="1">
    <citation type="submission" date="2020-06" db="EMBL/GenBank/DDBJ databases">
        <title>Acidovorax antarctica sp. nov., isolated from Corinth ice sheet soil, Antarctic Fields Peninsula.</title>
        <authorList>
            <person name="Xu Q."/>
            <person name="Peng F."/>
        </authorList>
    </citation>
    <scope>NUCLEOTIDE SEQUENCE [LARGE SCALE GENOMIC DNA]</scope>
    <source>
        <strain evidence="7 8">16-35-5</strain>
    </source>
</reference>
<feature type="domain" description="Pirin C-terminal" evidence="6">
    <location>
        <begin position="185"/>
        <end position="274"/>
    </location>
</feature>
<dbReference type="InterPro" id="IPR003829">
    <property type="entry name" value="Pirin_N_dom"/>
</dbReference>
<evidence type="ECO:0000259" key="6">
    <source>
        <dbReference type="Pfam" id="PF05726"/>
    </source>
</evidence>
<feature type="region of interest" description="Disordered" evidence="4">
    <location>
        <begin position="275"/>
        <end position="306"/>
    </location>
</feature>
<protein>
    <submittedName>
        <fullName evidence="7">Pirin family protein</fullName>
    </submittedName>
</protein>
<dbReference type="CDD" id="cd02909">
    <property type="entry name" value="cupin_pirin_N"/>
    <property type="match status" value="1"/>
</dbReference>
<comment type="cofactor">
    <cofactor evidence="2">
        <name>Fe cation</name>
        <dbReference type="ChEBI" id="CHEBI:24875"/>
    </cofactor>
    <text evidence="2">Binds 1 Fe cation per subunit.</text>
</comment>
<gene>
    <name evidence="7" type="ORF">HUK68_00680</name>
</gene>
<dbReference type="PANTHER" id="PTHR13903:SF8">
    <property type="entry name" value="PIRIN"/>
    <property type="match status" value="1"/>
</dbReference>
<name>A0A6N1WZL1_9BURK</name>
<dbReference type="InterPro" id="IPR008778">
    <property type="entry name" value="Pirin_C_dom"/>
</dbReference>
<evidence type="ECO:0000256" key="3">
    <source>
        <dbReference type="RuleBase" id="RU003457"/>
    </source>
</evidence>
<feature type="binding site" evidence="2">
    <location>
        <position position="106"/>
    </location>
    <ligand>
        <name>Fe cation</name>
        <dbReference type="ChEBI" id="CHEBI:24875"/>
    </ligand>
</feature>
<feature type="compositionally biased region" description="Low complexity" evidence="4">
    <location>
        <begin position="285"/>
        <end position="299"/>
    </location>
</feature>
<accession>A0A6N1WZL1</accession>
<dbReference type="KEGG" id="aant:HUK68_00680"/>
<evidence type="ECO:0000256" key="2">
    <source>
        <dbReference type="PIRSR" id="PIRSR006232-1"/>
    </source>
</evidence>
<proteinExistence type="inferred from homology"/>
<evidence type="ECO:0000313" key="7">
    <source>
        <dbReference type="EMBL" id="QKV51523.1"/>
    </source>
</evidence>
<dbReference type="EMBL" id="CP054840">
    <property type="protein sequence ID" value="QKV51523.1"/>
    <property type="molecule type" value="Genomic_DNA"/>
</dbReference>
<evidence type="ECO:0000259" key="5">
    <source>
        <dbReference type="Pfam" id="PF02678"/>
    </source>
</evidence>
<dbReference type="AlphaFoldDB" id="A0A6N1WZL1"/>